<name>X1H0W2_9ZZZZ</name>
<dbReference type="Pfam" id="PF14072">
    <property type="entry name" value="DndB"/>
    <property type="match status" value="1"/>
</dbReference>
<organism evidence="1">
    <name type="scientific">marine sediment metagenome</name>
    <dbReference type="NCBI Taxonomy" id="412755"/>
    <lineage>
        <taxon>unclassified sequences</taxon>
        <taxon>metagenomes</taxon>
        <taxon>ecological metagenomes</taxon>
    </lineage>
</organism>
<gene>
    <name evidence="1" type="ORF">S03H2_50104</name>
</gene>
<dbReference type="InterPro" id="IPR017601">
    <property type="entry name" value="DGQHR-contain_dom"/>
</dbReference>
<sequence>MDSDNLLDKMKELADDARYLMTVPALRGKMGSIEYFVITLPYSVVTRYLTTTDRNLPPKERENRKPTPSRYGVIADYVTKNPDTYRFSSITCTYGKDGTHAPVRWKSVEPSGDLSLIGVLTLDNRDPLIIVDGQHRFEGIKKALDQDPSLVDDMI</sequence>
<dbReference type="NCBIfam" id="TIGR03187">
    <property type="entry name" value="DGQHR"/>
    <property type="match status" value="1"/>
</dbReference>
<comment type="caution">
    <text evidence="1">The sequence shown here is derived from an EMBL/GenBank/DDBJ whole genome shotgun (WGS) entry which is preliminary data.</text>
</comment>
<protein>
    <recommendedName>
        <fullName evidence="2">DGQHR domain-containing protein</fullName>
    </recommendedName>
</protein>
<evidence type="ECO:0008006" key="2">
    <source>
        <dbReference type="Google" id="ProtNLM"/>
    </source>
</evidence>
<evidence type="ECO:0000313" key="1">
    <source>
        <dbReference type="EMBL" id="GAH63047.1"/>
    </source>
</evidence>
<dbReference type="AlphaFoldDB" id="X1H0W2"/>
<dbReference type="InterPro" id="IPR017642">
    <property type="entry name" value="DNA_S_mod_DndB"/>
</dbReference>
<proteinExistence type="predicted"/>
<accession>X1H0W2</accession>
<feature type="non-terminal residue" evidence="1">
    <location>
        <position position="155"/>
    </location>
</feature>
<dbReference type="EMBL" id="BARU01031701">
    <property type="protein sequence ID" value="GAH63047.1"/>
    <property type="molecule type" value="Genomic_DNA"/>
</dbReference>
<reference evidence="1" key="1">
    <citation type="journal article" date="2014" name="Front. Microbiol.">
        <title>High frequency of phylogenetically diverse reductive dehalogenase-homologous genes in deep subseafloor sedimentary metagenomes.</title>
        <authorList>
            <person name="Kawai M."/>
            <person name="Futagami T."/>
            <person name="Toyoda A."/>
            <person name="Takaki Y."/>
            <person name="Nishi S."/>
            <person name="Hori S."/>
            <person name="Arai W."/>
            <person name="Tsubouchi T."/>
            <person name="Morono Y."/>
            <person name="Uchiyama I."/>
            <person name="Ito T."/>
            <person name="Fujiyama A."/>
            <person name="Inagaki F."/>
            <person name="Takami H."/>
        </authorList>
    </citation>
    <scope>NUCLEOTIDE SEQUENCE</scope>
    <source>
        <strain evidence="1">Expedition CK06-06</strain>
    </source>
</reference>